<keyword evidence="1" id="KW-0472">Membrane</keyword>
<proteinExistence type="predicted"/>
<dbReference type="Proteomes" id="UP000094580">
    <property type="component" value="Unassembled WGS sequence"/>
</dbReference>
<sequence>MNQFIAGLFQSILILILAFVFVYNYSDIRTRTTHFVCPHCSSRFKLSKLNFAIAFKTGKVNERLVTCPVCGHRDRMSILND</sequence>
<evidence type="ECO:0008006" key="4">
    <source>
        <dbReference type="Google" id="ProtNLM"/>
    </source>
</evidence>
<evidence type="ECO:0000313" key="3">
    <source>
        <dbReference type="Proteomes" id="UP000094580"/>
    </source>
</evidence>
<dbReference type="RefSeq" id="WP_069034371.1">
    <property type="nucleotide sequence ID" value="NZ_MDKC01000032.1"/>
</dbReference>
<evidence type="ECO:0000313" key="2">
    <source>
        <dbReference type="EMBL" id="ODG90977.1"/>
    </source>
</evidence>
<keyword evidence="1" id="KW-1133">Transmembrane helix</keyword>
<organism evidence="2 3">
    <name type="scientific">Gottfriedia luciferensis</name>
    <dbReference type="NCBI Taxonomy" id="178774"/>
    <lineage>
        <taxon>Bacteria</taxon>
        <taxon>Bacillati</taxon>
        <taxon>Bacillota</taxon>
        <taxon>Bacilli</taxon>
        <taxon>Bacillales</taxon>
        <taxon>Bacillaceae</taxon>
        <taxon>Gottfriedia</taxon>
    </lineage>
</organism>
<dbReference type="EMBL" id="MDKC01000032">
    <property type="protein sequence ID" value="ODG90977.1"/>
    <property type="molecule type" value="Genomic_DNA"/>
</dbReference>
<accession>A0ABX2ZMP1</accession>
<feature type="transmembrane region" description="Helical" evidence="1">
    <location>
        <begin position="6"/>
        <end position="25"/>
    </location>
</feature>
<keyword evidence="1" id="KW-0812">Transmembrane</keyword>
<name>A0ABX2ZMP1_9BACI</name>
<evidence type="ECO:0000256" key="1">
    <source>
        <dbReference type="SAM" id="Phobius"/>
    </source>
</evidence>
<comment type="caution">
    <text evidence="2">The sequence shown here is derived from an EMBL/GenBank/DDBJ whole genome shotgun (WGS) entry which is preliminary data.</text>
</comment>
<reference evidence="2 3" key="1">
    <citation type="submission" date="2016-07" db="EMBL/GenBank/DDBJ databases">
        <authorList>
            <person name="Townsley L."/>
            <person name="Shank E.A."/>
        </authorList>
    </citation>
    <scope>NUCLEOTIDE SEQUENCE [LARGE SCALE GENOMIC DNA]</scope>
    <source>
        <strain evidence="2 3">CH01</strain>
    </source>
</reference>
<gene>
    <name evidence="2" type="ORF">BED47_08025</name>
</gene>
<keyword evidence="3" id="KW-1185">Reference proteome</keyword>
<protein>
    <recommendedName>
        <fullName evidence="4">Zinc ribbon domain-containing protein</fullName>
    </recommendedName>
</protein>